<dbReference type="OrthoDB" id="6710946at2759"/>
<dbReference type="EMBL" id="BDIP01003372">
    <property type="protein sequence ID" value="GIQ87622.1"/>
    <property type="molecule type" value="Genomic_DNA"/>
</dbReference>
<reference evidence="1 2" key="1">
    <citation type="journal article" date="2018" name="PLoS ONE">
        <title>The draft genome of Kipferlia bialata reveals reductive genome evolution in fornicate parasites.</title>
        <authorList>
            <person name="Tanifuji G."/>
            <person name="Takabayashi S."/>
            <person name="Kume K."/>
            <person name="Takagi M."/>
            <person name="Nakayama T."/>
            <person name="Kamikawa R."/>
            <person name="Inagaki Y."/>
            <person name="Hashimoto T."/>
        </authorList>
    </citation>
    <scope>NUCLEOTIDE SEQUENCE [LARGE SCALE GENOMIC DNA]</scope>
    <source>
        <strain evidence="1">NY0173</strain>
    </source>
</reference>
<sequence length="192" mass="21987">MIFGITGRKRSGKDTVADHLIGHHGFTKYQIASPLKQAVHALYGWDMDKLETDDKEIHDDTYGISPRQAMQFMGAEFNKYMSQHFPQYAEVTNTKLYMMRMLEYIKLHPDQDIAIPDVRMPFTAKAIRDIGGVMVRVERGTNPTGDQHDTERFVDTMDVDVVIRNDGTLEDLFAATESALQGLRDKEKEREC</sequence>
<dbReference type="AlphaFoldDB" id="A0A9K3D482"/>
<dbReference type="Gene3D" id="3.40.50.300">
    <property type="entry name" value="P-loop containing nucleotide triphosphate hydrolases"/>
    <property type="match status" value="1"/>
</dbReference>
<accession>A0A9K3D482</accession>
<dbReference type="Pfam" id="PF21448">
    <property type="entry name" value="DNMK"/>
    <property type="match status" value="2"/>
</dbReference>
<evidence type="ECO:0000313" key="2">
    <source>
        <dbReference type="Proteomes" id="UP000265618"/>
    </source>
</evidence>
<evidence type="ECO:0000313" key="1">
    <source>
        <dbReference type="EMBL" id="GIQ87622.1"/>
    </source>
</evidence>
<name>A0A9K3D482_9EUKA</name>
<protein>
    <submittedName>
        <fullName evidence="1">Higher eukaryotic phosphomevalonate kinase</fullName>
    </submittedName>
</protein>
<dbReference type="InterPro" id="IPR027417">
    <property type="entry name" value="P-loop_NTPase"/>
</dbReference>
<dbReference type="InterPro" id="IPR048444">
    <property type="entry name" value="DNMK"/>
</dbReference>
<keyword evidence="1" id="KW-0808">Transferase</keyword>
<proteinExistence type="predicted"/>
<gene>
    <name evidence="1" type="ORF">KIPB_009699</name>
</gene>
<keyword evidence="2" id="KW-1185">Reference proteome</keyword>
<dbReference type="Proteomes" id="UP000265618">
    <property type="component" value="Unassembled WGS sequence"/>
</dbReference>
<dbReference type="GO" id="GO:0016301">
    <property type="term" value="F:kinase activity"/>
    <property type="evidence" value="ECO:0007669"/>
    <property type="project" value="UniProtKB-KW"/>
</dbReference>
<comment type="caution">
    <text evidence="1">The sequence shown here is derived from an EMBL/GenBank/DDBJ whole genome shotgun (WGS) entry which is preliminary data.</text>
</comment>
<organism evidence="1 2">
    <name type="scientific">Kipferlia bialata</name>
    <dbReference type="NCBI Taxonomy" id="797122"/>
    <lineage>
        <taxon>Eukaryota</taxon>
        <taxon>Metamonada</taxon>
        <taxon>Carpediemonas-like organisms</taxon>
        <taxon>Kipferlia</taxon>
    </lineage>
</organism>
<dbReference type="SUPFAM" id="SSF52540">
    <property type="entry name" value="P-loop containing nucleoside triphosphate hydrolases"/>
    <property type="match status" value="1"/>
</dbReference>
<keyword evidence="1" id="KW-0418">Kinase</keyword>